<dbReference type="GO" id="GO:0018773">
    <property type="term" value="F:acetylpyruvate hydrolase activity"/>
    <property type="evidence" value="ECO:0007669"/>
    <property type="project" value="TreeGrafter"/>
</dbReference>
<dbReference type="GO" id="GO:0016853">
    <property type="term" value="F:isomerase activity"/>
    <property type="evidence" value="ECO:0007669"/>
    <property type="project" value="UniProtKB-ARBA"/>
</dbReference>
<comment type="caution">
    <text evidence="4">The sequence shown here is derived from an EMBL/GenBank/DDBJ whole genome shotgun (WGS) entry which is preliminary data.</text>
</comment>
<accession>A0A934Q9W3</accession>
<evidence type="ECO:0000313" key="4">
    <source>
        <dbReference type="EMBL" id="MBK0420208.1"/>
    </source>
</evidence>
<organism evidence="4 5">
    <name type="scientific">Leucobacter chromiisoli</name>
    <dbReference type="NCBI Taxonomy" id="2796471"/>
    <lineage>
        <taxon>Bacteria</taxon>
        <taxon>Bacillati</taxon>
        <taxon>Actinomycetota</taxon>
        <taxon>Actinomycetes</taxon>
        <taxon>Micrococcales</taxon>
        <taxon>Microbacteriaceae</taxon>
        <taxon>Leucobacter</taxon>
    </lineage>
</organism>
<dbReference type="SUPFAM" id="SSF56529">
    <property type="entry name" value="FAH"/>
    <property type="match status" value="1"/>
</dbReference>
<dbReference type="Pfam" id="PF10370">
    <property type="entry name" value="Rv2993c-like_N"/>
    <property type="match status" value="1"/>
</dbReference>
<evidence type="ECO:0000259" key="3">
    <source>
        <dbReference type="Pfam" id="PF10370"/>
    </source>
</evidence>
<evidence type="ECO:0000259" key="2">
    <source>
        <dbReference type="Pfam" id="PF01557"/>
    </source>
</evidence>
<dbReference type="RefSeq" id="WP_200116347.1">
    <property type="nucleotide sequence ID" value="NZ_JAEHOH010000022.1"/>
</dbReference>
<evidence type="ECO:0000313" key="5">
    <source>
        <dbReference type="Proteomes" id="UP000608530"/>
    </source>
</evidence>
<keyword evidence="5" id="KW-1185">Reference proteome</keyword>
<name>A0A934Q9W3_9MICO</name>
<gene>
    <name evidence="4" type="ORF">JD276_14325</name>
</gene>
<keyword evidence="1" id="KW-0479">Metal-binding</keyword>
<dbReference type="EMBL" id="JAEHOH010000022">
    <property type="protein sequence ID" value="MBK0420208.1"/>
    <property type="molecule type" value="Genomic_DNA"/>
</dbReference>
<dbReference type="InterPro" id="IPR018833">
    <property type="entry name" value="Rv2993c-like_N"/>
</dbReference>
<dbReference type="Proteomes" id="UP000608530">
    <property type="component" value="Unassembled WGS sequence"/>
</dbReference>
<dbReference type="PANTHER" id="PTHR11820">
    <property type="entry name" value="ACYLPYRUVASE"/>
    <property type="match status" value="1"/>
</dbReference>
<feature type="domain" description="Rv2993c-like N-terminal" evidence="3">
    <location>
        <begin position="1"/>
        <end position="56"/>
    </location>
</feature>
<dbReference type="Gene3D" id="3.90.850.10">
    <property type="entry name" value="Fumarylacetoacetase-like, C-terminal domain"/>
    <property type="match status" value="1"/>
</dbReference>
<dbReference type="GO" id="GO:0046872">
    <property type="term" value="F:metal ion binding"/>
    <property type="evidence" value="ECO:0007669"/>
    <property type="project" value="UniProtKB-KW"/>
</dbReference>
<dbReference type="GO" id="GO:0019752">
    <property type="term" value="P:carboxylic acid metabolic process"/>
    <property type="evidence" value="ECO:0007669"/>
    <property type="project" value="UniProtKB-ARBA"/>
</dbReference>
<proteinExistence type="predicted"/>
<sequence length="263" mass="28064">MKVARFQAENEISYGVLDEAEGGGVELVELVADPLVAGFDTTGRRFRLEDVRLLAPVIPRSKVVCVGKNYADHVAEMAGVTGEGAEAPTEPLLFLKPNTSVIGPGDDIVRPAISDRVEHEGELAVVIGAIAKNVAEEDALQYVFGYTCANDVTARDLQIKDGQWTRGKGFDTFCPLGPVIETELDLADTEVTTRVNGEERQHSSTALLLHSVPRIIAHASEAFTLLPGDVILTGTPEGVGPLEPGDTVEVEVEGVGILRNAVR</sequence>
<dbReference type="InterPro" id="IPR011234">
    <property type="entry name" value="Fumarylacetoacetase-like_C"/>
</dbReference>
<dbReference type="InterPro" id="IPR036663">
    <property type="entry name" value="Fumarylacetoacetase_C_sf"/>
</dbReference>
<feature type="domain" description="Fumarylacetoacetase-like C-terminal" evidence="2">
    <location>
        <begin position="62"/>
        <end position="263"/>
    </location>
</feature>
<reference evidence="4" key="1">
    <citation type="submission" date="2020-12" db="EMBL/GenBank/DDBJ databases">
        <title>Leucobacter sp. CAS1, isolated from Chromium sludge.</title>
        <authorList>
            <person name="Xu Z."/>
        </authorList>
    </citation>
    <scope>NUCLEOTIDE SEQUENCE</scope>
    <source>
        <strain evidence="4">CSA1</strain>
    </source>
</reference>
<keyword evidence="4" id="KW-0378">Hydrolase</keyword>
<protein>
    <submittedName>
        <fullName evidence="4">Fumarylacetoacetate hydrolase family protein</fullName>
    </submittedName>
</protein>
<dbReference type="AlphaFoldDB" id="A0A934Q9W3"/>
<dbReference type="Pfam" id="PF01557">
    <property type="entry name" value="FAA_hydrolase"/>
    <property type="match status" value="1"/>
</dbReference>
<evidence type="ECO:0000256" key="1">
    <source>
        <dbReference type="ARBA" id="ARBA00022723"/>
    </source>
</evidence>
<dbReference type="PANTHER" id="PTHR11820:SF7">
    <property type="entry name" value="ACYLPYRUVASE FAHD1, MITOCHONDRIAL"/>
    <property type="match status" value="1"/>
</dbReference>
<dbReference type="FunFam" id="3.90.850.10:FF:000002">
    <property type="entry name" value="2-hydroxyhepta-2,4-diene-1,7-dioate isomerase"/>
    <property type="match status" value="1"/>
</dbReference>
<dbReference type="Gene3D" id="2.30.30.370">
    <property type="entry name" value="FAH"/>
    <property type="match status" value="1"/>
</dbReference>